<name>A0A1C4B1I7_9GAMM</name>
<dbReference type="Proteomes" id="UP000199698">
    <property type="component" value="Unassembled WGS sequence"/>
</dbReference>
<keyword evidence="1" id="KW-1133">Transmembrane helix</keyword>
<keyword evidence="7" id="KW-1185">Reference proteome</keyword>
<evidence type="ECO:0000259" key="2">
    <source>
        <dbReference type="Pfam" id="PF06744"/>
    </source>
</evidence>
<feature type="domain" description="Type VI secretion system component TssM1 helical" evidence="5">
    <location>
        <begin position="941"/>
        <end position="1000"/>
    </location>
</feature>
<feature type="transmembrane region" description="Helical" evidence="1">
    <location>
        <begin position="21"/>
        <end position="38"/>
    </location>
</feature>
<reference evidence="7" key="1">
    <citation type="submission" date="2016-08" db="EMBL/GenBank/DDBJ databases">
        <authorList>
            <person name="Varghese N."/>
            <person name="Submissions Spin"/>
        </authorList>
    </citation>
    <scope>NUCLEOTIDE SEQUENCE [LARGE SCALE GENOMIC DNA]</scope>
    <source>
        <strain evidence="7">R-53144</strain>
    </source>
</reference>
<feature type="domain" description="Type VI secretion system IcmF C-terminal" evidence="2">
    <location>
        <begin position="1045"/>
        <end position="1150"/>
    </location>
</feature>
<keyword evidence="1" id="KW-0812">Transmembrane</keyword>
<dbReference type="AlphaFoldDB" id="A0A1C4B1I7"/>
<dbReference type="InterPro" id="IPR010623">
    <property type="entry name" value="IcmF_C"/>
</dbReference>
<gene>
    <name evidence="6" type="ORF">GA0061080_10168</name>
</gene>
<dbReference type="Pfam" id="PF21070">
    <property type="entry name" value="IcmF_helical"/>
    <property type="match status" value="1"/>
</dbReference>
<evidence type="ECO:0000259" key="3">
    <source>
        <dbReference type="Pfam" id="PF06761"/>
    </source>
</evidence>
<evidence type="ECO:0000313" key="7">
    <source>
        <dbReference type="Proteomes" id="UP000199698"/>
    </source>
</evidence>
<evidence type="ECO:0000259" key="4">
    <source>
        <dbReference type="Pfam" id="PF14331"/>
    </source>
</evidence>
<evidence type="ECO:0000256" key="1">
    <source>
        <dbReference type="SAM" id="Phobius"/>
    </source>
</evidence>
<dbReference type="EMBL" id="FMBA01000016">
    <property type="protein sequence ID" value="SCC00679.1"/>
    <property type="molecule type" value="Genomic_DNA"/>
</dbReference>
<dbReference type="STRING" id="1798183.GA0061080_10168"/>
<keyword evidence="1" id="KW-0472">Membrane</keyword>
<dbReference type="RefSeq" id="WP_091122457.1">
    <property type="nucleotide sequence ID" value="NZ_FMBA01000016.1"/>
</dbReference>
<dbReference type="Pfam" id="PF14331">
    <property type="entry name" value="IcmF-related_N"/>
    <property type="match status" value="1"/>
</dbReference>
<feature type="transmembrane region" description="Helical" evidence="1">
    <location>
        <begin position="58"/>
        <end position="77"/>
    </location>
</feature>
<sequence length="1170" mass="136688">MKLPLIFQLIGSKLPRLKPSVTLLVILIAVVSLIWLWISGAEWTIAEYQPFLSLEIRLLITALYIIVFFCWGFYIVIRKLQQYENRQKDHKEKVKDPLKEDISIQIRYLKHWIIKLKEHFNNNRDSVYQLPWYVMIGESQSGKSLFLEESYSTTSLYQPDLNEKDKPLIKPLLGEQAVIFDVNGLLINQPNTDDLGKPKLYSRLWFSILNWLLQERSNQPLNGIILTIDLYDFVSSNKGRQDEILSNLHQRIFDIYKTLQCKLPVYVVFTKLDLFYGFEAMYQKLDKHQRDSILGVTFDDEKKWNEEFSMFWLNWGKQMNQAIPDMMLNSVDIEQRSALFSFSRQMHGIHDYLRYIINYLLLNQDKEMFILRGLYLVSSTQKGQMGDIFVKTTASQYHLNVQPYPTWPILRTQPYFSTRLFKDVLLAEPNIAGYNLKSKQHYQRKIKLFSAVAIFCSISLIATFHYYYKKNYDAGDLVLAQMKQYIQIPTMAQKDIYGDSELPKLNPLREAMFAYGNYHEYNRYLSNFGFYQGYKIAPSIESMYLKLLQQRYLPDIMHGLTDELQLAPKESEQKLGVLRIMRMIEDESGRDKELVLNYMSNRWSDLFIGQQDKQDQLIQHLDYALIHNQWKKERNSGDKMAIDAFMPFKPFIEQAQIELRKLSIYQRIYQNLRLKLANILPTDLNIKTEIGASFNLVYKVNNEKQLTIPQFLTYESLINYFLKQDESFIDLTALDSWVLGISKSTKYTHADRENIKHYIIDLYMNDYINTWHKAYDNLIIKDFDSIANAIETLESINSSEQPLKKAIMLIKNNSEALPVSDLNNKKTNKTEFTNEERTLINSIHREFSKAVSVLQDNNQQLSTIQNASQKLGDLHRYLLMIQNSPSPGKAALKAVQLHMNQNSSDPIIEIQQLAKTAPEPLGRWLNELSKQIWDVIITEAIRSLEVEWNEKVVKDFNLNLANRYPFNTASNHDVSLSEFQRFFKNGGVIDSFYQENLKIFVDNNLLKDANDKRLIRSDVLAQLKVADKIRRTFFDAQNALNVQYTIKPISMSANKRRSILNLDGQLVDYSHGKSIQTQIIWPNTMREEIESKLTLISNTNQSSRTLIRSGFWGQFRLFDIGKLTNITDSSFDIRYDIDGGSVIYRIQVDSAENPFAGGLFSQFKLSDTLY</sequence>
<dbReference type="PANTHER" id="PTHR36153">
    <property type="entry name" value="INNER MEMBRANE PROTEIN-RELATED"/>
    <property type="match status" value="1"/>
</dbReference>
<dbReference type="Pfam" id="PF06761">
    <property type="entry name" value="IcmF-related"/>
    <property type="match status" value="1"/>
</dbReference>
<dbReference type="Pfam" id="PF06744">
    <property type="entry name" value="IcmF_C"/>
    <property type="match status" value="1"/>
</dbReference>
<dbReference type="OrthoDB" id="9758229at2"/>
<dbReference type="InterPro" id="IPR048677">
    <property type="entry name" value="TssM1_hel"/>
</dbReference>
<dbReference type="InterPro" id="IPR025743">
    <property type="entry name" value="TssM1_N"/>
</dbReference>
<feature type="domain" description="IcmF-related" evidence="3">
    <location>
        <begin position="502"/>
        <end position="813"/>
    </location>
</feature>
<dbReference type="PANTHER" id="PTHR36153:SF5">
    <property type="entry name" value="EXPORTED PROTEIN"/>
    <property type="match status" value="1"/>
</dbReference>
<dbReference type="NCBIfam" id="TIGR03348">
    <property type="entry name" value="VI_IcmF"/>
    <property type="match status" value="1"/>
</dbReference>
<evidence type="ECO:0000259" key="5">
    <source>
        <dbReference type="Pfam" id="PF21070"/>
    </source>
</evidence>
<dbReference type="InterPro" id="IPR017731">
    <property type="entry name" value="TssM1-like"/>
</dbReference>
<accession>A0A1C4B1I7</accession>
<dbReference type="InterPro" id="IPR027417">
    <property type="entry name" value="P-loop_NTPase"/>
</dbReference>
<dbReference type="InterPro" id="IPR053156">
    <property type="entry name" value="T6SS_TssM-like"/>
</dbReference>
<organism evidence="6 7">
    <name type="scientific">Gilliamella intestini</name>
    <dbReference type="NCBI Taxonomy" id="1798183"/>
    <lineage>
        <taxon>Bacteria</taxon>
        <taxon>Pseudomonadati</taxon>
        <taxon>Pseudomonadota</taxon>
        <taxon>Gammaproteobacteria</taxon>
        <taxon>Orbales</taxon>
        <taxon>Orbaceae</taxon>
        <taxon>Gilliamella</taxon>
    </lineage>
</organism>
<proteinExistence type="predicted"/>
<dbReference type="SUPFAM" id="SSF52540">
    <property type="entry name" value="P-loop containing nucleoside triphosphate hydrolases"/>
    <property type="match status" value="1"/>
</dbReference>
<protein>
    <submittedName>
        <fullName evidence="6">Type VI secretion system protein ImpL</fullName>
    </submittedName>
</protein>
<feature type="transmembrane region" description="Helical" evidence="1">
    <location>
        <begin position="448"/>
        <end position="468"/>
    </location>
</feature>
<dbReference type="InterPro" id="IPR009612">
    <property type="entry name" value="IcmF-rel"/>
</dbReference>
<evidence type="ECO:0000313" key="6">
    <source>
        <dbReference type="EMBL" id="SCC00679.1"/>
    </source>
</evidence>
<feature type="domain" description="Type VI secretion system component TssM1 N-terminal" evidence="4">
    <location>
        <begin position="203"/>
        <end position="445"/>
    </location>
</feature>